<protein>
    <recommendedName>
        <fullName evidence="3">Tetratricopeptide repeat protein</fullName>
    </recommendedName>
</protein>
<dbReference type="SUPFAM" id="SSF48452">
    <property type="entry name" value="TPR-like"/>
    <property type="match status" value="1"/>
</dbReference>
<dbReference type="OrthoDB" id="240605at2"/>
<gene>
    <name evidence="1" type="ORF">Enr8_27390</name>
</gene>
<comment type="caution">
    <text evidence="1">The sequence shown here is derived from an EMBL/GenBank/DDBJ whole genome shotgun (WGS) entry which is preliminary data.</text>
</comment>
<keyword evidence="2" id="KW-1185">Reference proteome</keyword>
<dbReference type="InterPro" id="IPR011990">
    <property type="entry name" value="TPR-like_helical_dom_sf"/>
</dbReference>
<evidence type="ECO:0000313" key="2">
    <source>
        <dbReference type="Proteomes" id="UP000318878"/>
    </source>
</evidence>
<evidence type="ECO:0000313" key="1">
    <source>
        <dbReference type="EMBL" id="TWT32923.1"/>
    </source>
</evidence>
<evidence type="ECO:0008006" key="3">
    <source>
        <dbReference type="Google" id="ProtNLM"/>
    </source>
</evidence>
<name>A0A5C5V4N2_9BACT</name>
<dbReference type="RefSeq" id="WP_146432314.1">
    <property type="nucleotide sequence ID" value="NZ_SJPF01000003.1"/>
</dbReference>
<organism evidence="1 2">
    <name type="scientific">Blastopirellula retiformator</name>
    <dbReference type="NCBI Taxonomy" id="2527970"/>
    <lineage>
        <taxon>Bacteria</taxon>
        <taxon>Pseudomonadati</taxon>
        <taxon>Planctomycetota</taxon>
        <taxon>Planctomycetia</taxon>
        <taxon>Pirellulales</taxon>
        <taxon>Pirellulaceae</taxon>
        <taxon>Blastopirellula</taxon>
    </lineage>
</organism>
<reference evidence="1 2" key="1">
    <citation type="submission" date="2019-02" db="EMBL/GenBank/DDBJ databases">
        <title>Deep-cultivation of Planctomycetes and their phenomic and genomic characterization uncovers novel biology.</title>
        <authorList>
            <person name="Wiegand S."/>
            <person name="Jogler M."/>
            <person name="Boedeker C."/>
            <person name="Pinto D."/>
            <person name="Vollmers J."/>
            <person name="Rivas-Marin E."/>
            <person name="Kohn T."/>
            <person name="Peeters S.H."/>
            <person name="Heuer A."/>
            <person name="Rast P."/>
            <person name="Oberbeckmann S."/>
            <person name="Bunk B."/>
            <person name="Jeske O."/>
            <person name="Meyerdierks A."/>
            <person name="Storesund J.E."/>
            <person name="Kallscheuer N."/>
            <person name="Luecker S."/>
            <person name="Lage O.M."/>
            <person name="Pohl T."/>
            <person name="Merkel B.J."/>
            <person name="Hornburger P."/>
            <person name="Mueller R.-W."/>
            <person name="Bruemmer F."/>
            <person name="Labrenz M."/>
            <person name="Spormann A.M."/>
            <person name="Op Den Camp H."/>
            <person name="Overmann J."/>
            <person name="Amann R."/>
            <person name="Jetten M.S.M."/>
            <person name="Mascher T."/>
            <person name="Medema M.H."/>
            <person name="Devos D.P."/>
            <person name="Kaster A.-K."/>
            <person name="Ovreas L."/>
            <person name="Rohde M."/>
            <person name="Galperin M.Y."/>
            <person name="Jogler C."/>
        </authorList>
    </citation>
    <scope>NUCLEOTIDE SEQUENCE [LARGE SCALE GENOMIC DNA]</scope>
    <source>
        <strain evidence="1 2">Enr8</strain>
    </source>
</reference>
<dbReference type="AlphaFoldDB" id="A0A5C5V4N2"/>
<sequence>MGDKRTIRLLLGLTLLLCANVALGVESTDVRMISGLRDRQLFDLAERYAAQQLVAQNQDPAQRAILAGELIRTFAAHALNSPTGERQRWWDAAERVPPEFARQFAGDPRQVLVDAQAALANLAHAEQIRQESQLGAPGAEPVEQTQILLRRSIAQLEGLVAEAKRLGIAAEMARGEPGLSAEELTGLSRNLQFELARAFENQALTYPPESLDRINSLTMALKALDPLTKLGDKSPVTWPSRLAEIRALRLLEKYGEADQAIKLLAADSPPPMVLLKAKAEQILLAIDAGQLDVAKKLISQGRTLQGITSPELDFAYFQTYVALWQAAAVSGDADGQKWQAQASAVIRDLEQLYGPYWSRRAELVLTQNAQSAGTKDIDLLKRTADGYFRRQQYEDAIATYDRAAAAAAEEKDAAQEFQLRQTSAAVLAKLQRYAEASKRLRQLANLFPSQEGADQTHLTAAYYQSLAMRADPKLESETYAAQLREQLIRWPTGDATNTARIWLAQYQLAAGHPREAFDALLPIPPSFAKANDAATLALAALRDQFAKNAQEGEVLPRDITKARQFLESYALTSPSPEARRTAAEALAELLLFYTTDGYPAAQTTIRLALQADPDAPADWRSRMQSLLVVALAGGGDQQGATAALDDVSGGEPEKLFQMITALRQIGQTAGGNAGAKLARLQLQAISELKPRAAQLSAAQQSRLQKFEAEALAAAGDRNAALTEMRAAAAAKPKEVPLQVALAELLAKDGTAAERRESLGIWRTIGARMSQPQSDRWYQAKYETARLQISLGETEEAGKLLLYLQTLYPDLGGPTWKQKFQQLSRSLK</sequence>
<dbReference type="EMBL" id="SJPF01000003">
    <property type="protein sequence ID" value="TWT32923.1"/>
    <property type="molecule type" value="Genomic_DNA"/>
</dbReference>
<proteinExistence type="predicted"/>
<dbReference type="Proteomes" id="UP000318878">
    <property type="component" value="Unassembled WGS sequence"/>
</dbReference>
<accession>A0A5C5V4N2</accession>